<dbReference type="Gene3D" id="3.40.50.150">
    <property type="entry name" value="Vaccinia Virus protein VP39"/>
    <property type="match status" value="1"/>
</dbReference>
<dbReference type="Pfam" id="PF13649">
    <property type="entry name" value="Methyltransf_25"/>
    <property type="match status" value="1"/>
</dbReference>
<evidence type="ECO:0000313" key="3">
    <source>
        <dbReference type="Proteomes" id="UP000559010"/>
    </source>
</evidence>
<accession>A0A848IS40</accession>
<evidence type="ECO:0000313" key="2">
    <source>
        <dbReference type="EMBL" id="NMM47167.1"/>
    </source>
</evidence>
<comment type="caution">
    <text evidence="2">The sequence shown here is derived from an EMBL/GenBank/DDBJ whole genome shotgun (WGS) entry which is preliminary data.</text>
</comment>
<dbReference type="RefSeq" id="WP_169677777.1">
    <property type="nucleotide sequence ID" value="NZ_JABBNU010000001.1"/>
</dbReference>
<keyword evidence="2" id="KW-0808">Transferase</keyword>
<evidence type="ECO:0000259" key="1">
    <source>
        <dbReference type="Pfam" id="PF13649"/>
    </source>
</evidence>
<sequence length="210" mass="24418">MDKVRPSYNRISSFYDYLGDLVFKGEIMQSQIDVLNKYYGKNILILGAGSGRALNYIKIHPDSKITLVDISEGMKNEFMKQEVSSNSNVQFQLEDVFHFNHGGKYSLIIFPFFLDQFSEEFISDYLSRLSNDPLISKSDICIIDFNIPRTFRQKVIEKLMISFFKLTTGLKQTSIPDIFDAGDFVFKNRSKSIEYYYNRFIKTVIYTSAQ</sequence>
<feature type="domain" description="Methyltransferase" evidence="1">
    <location>
        <begin position="43"/>
        <end position="127"/>
    </location>
</feature>
<dbReference type="EMBL" id="JABBNU010000001">
    <property type="protein sequence ID" value="NMM47167.1"/>
    <property type="molecule type" value="Genomic_DNA"/>
</dbReference>
<organism evidence="2 3">
    <name type="scientific">Marinigracilibium pacificum</name>
    <dbReference type="NCBI Taxonomy" id="2729599"/>
    <lineage>
        <taxon>Bacteria</taxon>
        <taxon>Pseudomonadati</taxon>
        <taxon>Bacteroidota</taxon>
        <taxon>Cytophagia</taxon>
        <taxon>Cytophagales</taxon>
        <taxon>Flammeovirgaceae</taxon>
        <taxon>Marinigracilibium</taxon>
    </lineage>
</organism>
<protein>
    <submittedName>
        <fullName evidence="2">Class I SAM-dependent methyltransferase</fullName>
    </submittedName>
</protein>
<reference evidence="2 3" key="1">
    <citation type="submission" date="2020-04" db="EMBL/GenBank/DDBJ databases">
        <title>Flammeovirgaceae bacterium KN852 isolated from deep sea.</title>
        <authorList>
            <person name="Zhang D.-C."/>
        </authorList>
    </citation>
    <scope>NUCLEOTIDE SEQUENCE [LARGE SCALE GENOMIC DNA]</scope>
    <source>
        <strain evidence="2 3">KN852</strain>
    </source>
</reference>
<dbReference type="CDD" id="cd02440">
    <property type="entry name" value="AdoMet_MTases"/>
    <property type="match status" value="1"/>
</dbReference>
<dbReference type="Proteomes" id="UP000559010">
    <property type="component" value="Unassembled WGS sequence"/>
</dbReference>
<gene>
    <name evidence="2" type="ORF">HH304_02055</name>
</gene>
<dbReference type="GO" id="GO:0008168">
    <property type="term" value="F:methyltransferase activity"/>
    <property type="evidence" value="ECO:0007669"/>
    <property type="project" value="UniProtKB-KW"/>
</dbReference>
<name>A0A848IS40_9BACT</name>
<dbReference type="InterPro" id="IPR029063">
    <property type="entry name" value="SAM-dependent_MTases_sf"/>
</dbReference>
<keyword evidence="3" id="KW-1185">Reference proteome</keyword>
<dbReference type="SUPFAM" id="SSF53335">
    <property type="entry name" value="S-adenosyl-L-methionine-dependent methyltransferases"/>
    <property type="match status" value="1"/>
</dbReference>
<keyword evidence="2" id="KW-0489">Methyltransferase</keyword>
<dbReference type="AlphaFoldDB" id="A0A848IS40"/>
<dbReference type="GO" id="GO:0032259">
    <property type="term" value="P:methylation"/>
    <property type="evidence" value="ECO:0007669"/>
    <property type="project" value="UniProtKB-KW"/>
</dbReference>
<dbReference type="InterPro" id="IPR041698">
    <property type="entry name" value="Methyltransf_25"/>
</dbReference>
<proteinExistence type="predicted"/>